<dbReference type="Proteomes" id="UP001153076">
    <property type="component" value="Unassembled WGS sequence"/>
</dbReference>
<keyword evidence="1" id="KW-0175">Coiled coil</keyword>
<evidence type="ECO:0000313" key="2">
    <source>
        <dbReference type="EMBL" id="KAJ8424630.1"/>
    </source>
</evidence>
<dbReference type="AlphaFoldDB" id="A0A9Q1GQ59"/>
<accession>A0A9Q1GQ59</accession>
<comment type="caution">
    <text evidence="2">The sequence shown here is derived from an EMBL/GenBank/DDBJ whole genome shotgun (WGS) entry which is preliminary data.</text>
</comment>
<evidence type="ECO:0000256" key="1">
    <source>
        <dbReference type="SAM" id="Coils"/>
    </source>
</evidence>
<proteinExistence type="predicted"/>
<name>A0A9Q1GQ59_9CARY</name>
<sequence length="225" mass="25500">MWLPEEDSKFLLSIRSAVLPIRVGPELILEPYYPNRFARQFGFDQGVPSDHLSFIRALRQQRSMMDLAQAYADVQRQDTGVKELLASKVRVFQSLSALRSMIDIYNLGTIEICWLSSKIEEIFGVAEVAVKIEDLVDIDRVKALSDQDLTCSSEITHIEDQLDNLSSEASKLKVKEQKILREEEQIQKGSGTGESELGRSRVLQAIGFGEGKEPSQEFDWLCNFL</sequence>
<keyword evidence="3" id="KW-1185">Reference proteome</keyword>
<dbReference type="OrthoDB" id="2009712at2759"/>
<dbReference type="EMBL" id="JAKOGI010001633">
    <property type="protein sequence ID" value="KAJ8424630.1"/>
    <property type="molecule type" value="Genomic_DNA"/>
</dbReference>
<reference evidence="2" key="1">
    <citation type="submission" date="2022-04" db="EMBL/GenBank/DDBJ databases">
        <title>Carnegiea gigantea Genome sequencing and assembly v2.</title>
        <authorList>
            <person name="Copetti D."/>
            <person name="Sanderson M.J."/>
            <person name="Burquez A."/>
            <person name="Wojciechowski M.F."/>
        </authorList>
    </citation>
    <scope>NUCLEOTIDE SEQUENCE</scope>
    <source>
        <strain evidence="2">SGP5-SGP5p</strain>
        <tissue evidence="2">Aerial part</tissue>
    </source>
</reference>
<protein>
    <submittedName>
        <fullName evidence="2">Uncharacterized protein</fullName>
    </submittedName>
</protein>
<feature type="coiled-coil region" evidence="1">
    <location>
        <begin position="155"/>
        <end position="182"/>
    </location>
</feature>
<evidence type="ECO:0000313" key="3">
    <source>
        <dbReference type="Proteomes" id="UP001153076"/>
    </source>
</evidence>
<organism evidence="2 3">
    <name type="scientific">Carnegiea gigantea</name>
    <dbReference type="NCBI Taxonomy" id="171969"/>
    <lineage>
        <taxon>Eukaryota</taxon>
        <taxon>Viridiplantae</taxon>
        <taxon>Streptophyta</taxon>
        <taxon>Embryophyta</taxon>
        <taxon>Tracheophyta</taxon>
        <taxon>Spermatophyta</taxon>
        <taxon>Magnoliopsida</taxon>
        <taxon>eudicotyledons</taxon>
        <taxon>Gunneridae</taxon>
        <taxon>Pentapetalae</taxon>
        <taxon>Caryophyllales</taxon>
        <taxon>Cactineae</taxon>
        <taxon>Cactaceae</taxon>
        <taxon>Cactoideae</taxon>
        <taxon>Echinocereeae</taxon>
        <taxon>Carnegiea</taxon>
    </lineage>
</organism>
<gene>
    <name evidence="2" type="ORF">Cgig2_032810</name>
</gene>